<dbReference type="EMBL" id="JAVRRT010000002">
    <property type="protein sequence ID" value="KAK5174702.1"/>
    <property type="molecule type" value="Genomic_DNA"/>
</dbReference>
<evidence type="ECO:0000256" key="1">
    <source>
        <dbReference type="ARBA" id="ARBA00007870"/>
    </source>
</evidence>
<comment type="catalytic activity">
    <reaction evidence="4">
        <text>(R)-pantoate + NADP(+) = 2-dehydropantoate + NADPH + H(+)</text>
        <dbReference type="Rhea" id="RHEA:16233"/>
        <dbReference type="ChEBI" id="CHEBI:11561"/>
        <dbReference type="ChEBI" id="CHEBI:15378"/>
        <dbReference type="ChEBI" id="CHEBI:15980"/>
        <dbReference type="ChEBI" id="CHEBI:57783"/>
        <dbReference type="ChEBI" id="CHEBI:58349"/>
        <dbReference type="EC" id="1.1.1.169"/>
    </reaction>
</comment>
<dbReference type="InterPro" id="IPR003710">
    <property type="entry name" value="ApbA"/>
</dbReference>
<dbReference type="RefSeq" id="XP_064663371.1">
    <property type="nucleotide sequence ID" value="XM_064799044.1"/>
</dbReference>
<dbReference type="Proteomes" id="UP001337655">
    <property type="component" value="Unassembled WGS sequence"/>
</dbReference>
<evidence type="ECO:0000313" key="7">
    <source>
        <dbReference type="EMBL" id="KAK5174702.1"/>
    </source>
</evidence>
<dbReference type="EC" id="1.1.1.169" evidence="4"/>
<gene>
    <name evidence="7" type="ORF">LTR77_001784</name>
</gene>
<accession>A0AAV9PQU5</accession>
<dbReference type="InterPro" id="IPR051402">
    <property type="entry name" value="KPR-Related"/>
</dbReference>
<evidence type="ECO:0000256" key="3">
    <source>
        <dbReference type="ARBA" id="ARBA00023002"/>
    </source>
</evidence>
<dbReference type="SUPFAM" id="SSF48179">
    <property type="entry name" value="6-phosphogluconate dehydrogenase C-terminal domain-like"/>
    <property type="match status" value="1"/>
</dbReference>
<comment type="function">
    <text evidence="4">Catalyzes the NADPH-dependent reduction of ketopantoate into pantoic acid.</text>
</comment>
<feature type="domain" description="Ketopantoate reductase N-terminal" evidence="5">
    <location>
        <begin position="5"/>
        <end position="162"/>
    </location>
</feature>
<dbReference type="GeneID" id="89923131"/>
<dbReference type="PANTHER" id="PTHR21708:SF26">
    <property type="entry name" value="2-DEHYDROPANTOATE 2-REDUCTASE"/>
    <property type="match status" value="1"/>
</dbReference>
<dbReference type="InterPro" id="IPR008927">
    <property type="entry name" value="6-PGluconate_DH-like_C_sf"/>
</dbReference>
<feature type="domain" description="Ketopantoate reductase C-terminal" evidence="6">
    <location>
        <begin position="204"/>
        <end position="331"/>
    </location>
</feature>
<dbReference type="SUPFAM" id="SSF51735">
    <property type="entry name" value="NAD(P)-binding Rossmann-fold domains"/>
    <property type="match status" value="1"/>
</dbReference>
<dbReference type="InterPro" id="IPR036291">
    <property type="entry name" value="NAD(P)-bd_dom_sf"/>
</dbReference>
<dbReference type="AlphaFoldDB" id="A0AAV9PQU5"/>
<sequence>MPTRVLIVGAGAIGAFFGSRLATLPQVFVSALCRSNYNAVKANGLKVASPNFGEYVFKPEFTFDSPDQARRVTREKKLTWDYMLVATKVLPEVNDDSKLLEGLVSDETGIVLVQNGLGIEKPYRKRFSSTTILSAVTIASAVQPEPGVITHNRWTRLSVGPYIPDNDAGGNDTATTRTNTFVKLLQDGGIADAIAYPPTSLQFLRWHKLAINAAINASSVLSGGCGNAALANDPELAKHLRGVMEEVLSTGAKVLGHDTFPFDNLGFATPEQVLASVRRNTSGSRPSMWWDWVEGRKMEVEAILGEPVRVARKHDVEMPRVQSLYALLRMAQVKRDGGMEGKGKL</sequence>
<comment type="caution">
    <text evidence="7">The sequence shown here is derived from an EMBL/GenBank/DDBJ whole genome shotgun (WGS) entry which is preliminary data.</text>
</comment>
<dbReference type="GO" id="GO:0005737">
    <property type="term" value="C:cytoplasm"/>
    <property type="evidence" value="ECO:0007669"/>
    <property type="project" value="TreeGrafter"/>
</dbReference>
<dbReference type="GO" id="GO:0008677">
    <property type="term" value="F:2-dehydropantoate 2-reductase activity"/>
    <property type="evidence" value="ECO:0007669"/>
    <property type="project" value="UniProtKB-EC"/>
</dbReference>
<dbReference type="FunFam" id="1.10.1040.10:FF:000017">
    <property type="entry name" value="2-dehydropantoate 2-reductase"/>
    <property type="match status" value="1"/>
</dbReference>
<dbReference type="Pfam" id="PF02558">
    <property type="entry name" value="ApbA"/>
    <property type="match status" value="1"/>
</dbReference>
<dbReference type="NCBIfam" id="TIGR00745">
    <property type="entry name" value="apbA_panE"/>
    <property type="match status" value="1"/>
</dbReference>
<dbReference type="InterPro" id="IPR013332">
    <property type="entry name" value="KPR_N"/>
</dbReference>
<dbReference type="Gene3D" id="3.40.50.720">
    <property type="entry name" value="NAD(P)-binding Rossmann-like Domain"/>
    <property type="match status" value="1"/>
</dbReference>
<dbReference type="PANTHER" id="PTHR21708">
    <property type="entry name" value="PROBABLE 2-DEHYDROPANTOATE 2-REDUCTASE"/>
    <property type="match status" value="1"/>
</dbReference>
<keyword evidence="8" id="KW-1185">Reference proteome</keyword>
<reference evidence="7 8" key="1">
    <citation type="submission" date="2023-08" db="EMBL/GenBank/DDBJ databases">
        <title>Black Yeasts Isolated from many extreme environments.</title>
        <authorList>
            <person name="Coleine C."/>
            <person name="Stajich J.E."/>
            <person name="Selbmann L."/>
        </authorList>
    </citation>
    <scope>NUCLEOTIDE SEQUENCE [LARGE SCALE GENOMIC DNA]</scope>
    <source>
        <strain evidence="7 8">CCFEE 5935</strain>
    </source>
</reference>
<dbReference type="FunFam" id="3.40.50.720:FF:000609">
    <property type="entry name" value="2-dehydropantoate 2-reductase"/>
    <property type="match status" value="1"/>
</dbReference>
<evidence type="ECO:0000259" key="5">
    <source>
        <dbReference type="Pfam" id="PF02558"/>
    </source>
</evidence>
<keyword evidence="2 4" id="KW-0521">NADP</keyword>
<dbReference type="InterPro" id="IPR013752">
    <property type="entry name" value="KPA_reductase"/>
</dbReference>
<evidence type="ECO:0000256" key="2">
    <source>
        <dbReference type="ARBA" id="ARBA00022857"/>
    </source>
</evidence>
<evidence type="ECO:0000256" key="4">
    <source>
        <dbReference type="RuleBase" id="RU362068"/>
    </source>
</evidence>
<evidence type="ECO:0000313" key="8">
    <source>
        <dbReference type="Proteomes" id="UP001337655"/>
    </source>
</evidence>
<evidence type="ECO:0000259" key="6">
    <source>
        <dbReference type="Pfam" id="PF08546"/>
    </source>
</evidence>
<dbReference type="InterPro" id="IPR013328">
    <property type="entry name" value="6PGD_dom2"/>
</dbReference>
<organism evidence="7 8">
    <name type="scientific">Saxophila tyrrhenica</name>
    <dbReference type="NCBI Taxonomy" id="1690608"/>
    <lineage>
        <taxon>Eukaryota</taxon>
        <taxon>Fungi</taxon>
        <taxon>Dikarya</taxon>
        <taxon>Ascomycota</taxon>
        <taxon>Pezizomycotina</taxon>
        <taxon>Dothideomycetes</taxon>
        <taxon>Dothideomycetidae</taxon>
        <taxon>Mycosphaerellales</taxon>
        <taxon>Extremaceae</taxon>
        <taxon>Saxophila</taxon>
    </lineage>
</organism>
<proteinExistence type="inferred from homology"/>
<comment type="similarity">
    <text evidence="1 4">Belongs to the ketopantoate reductase family.</text>
</comment>
<name>A0AAV9PQU5_9PEZI</name>
<dbReference type="GO" id="GO:0015940">
    <property type="term" value="P:pantothenate biosynthetic process"/>
    <property type="evidence" value="ECO:0007669"/>
    <property type="project" value="InterPro"/>
</dbReference>
<dbReference type="Gene3D" id="1.10.1040.10">
    <property type="entry name" value="N-(1-d-carboxylethyl)-l-norvaline Dehydrogenase, domain 2"/>
    <property type="match status" value="1"/>
</dbReference>
<keyword evidence="3 4" id="KW-0560">Oxidoreductase</keyword>
<dbReference type="Pfam" id="PF08546">
    <property type="entry name" value="ApbA_C"/>
    <property type="match status" value="1"/>
</dbReference>
<protein>
    <recommendedName>
        <fullName evidence="4">2-dehydropantoate 2-reductase</fullName>
        <ecNumber evidence="4">1.1.1.169</ecNumber>
    </recommendedName>
    <alternativeName>
        <fullName evidence="4">Ketopantoate reductase</fullName>
    </alternativeName>
</protein>